<dbReference type="InterPro" id="IPR008042">
    <property type="entry name" value="Retrotrans_Pao"/>
</dbReference>
<organism evidence="1 2">
    <name type="scientific">Acyrthosiphon pisum</name>
    <name type="common">Pea aphid</name>
    <dbReference type="NCBI Taxonomy" id="7029"/>
    <lineage>
        <taxon>Eukaryota</taxon>
        <taxon>Metazoa</taxon>
        <taxon>Ecdysozoa</taxon>
        <taxon>Arthropoda</taxon>
        <taxon>Hexapoda</taxon>
        <taxon>Insecta</taxon>
        <taxon>Pterygota</taxon>
        <taxon>Neoptera</taxon>
        <taxon>Paraneoptera</taxon>
        <taxon>Hemiptera</taxon>
        <taxon>Sternorrhyncha</taxon>
        <taxon>Aphidomorpha</taxon>
        <taxon>Aphidoidea</taxon>
        <taxon>Aphididae</taxon>
        <taxon>Macrosiphini</taxon>
        <taxon>Acyrthosiphon</taxon>
    </lineage>
</organism>
<name>A0A8R2F8G5_ACYPI</name>
<dbReference type="Pfam" id="PF05380">
    <property type="entry name" value="Peptidase_A17"/>
    <property type="match status" value="1"/>
</dbReference>
<dbReference type="OrthoDB" id="8194697at2759"/>
<dbReference type="PANTHER" id="PTHR47331">
    <property type="entry name" value="PHD-TYPE DOMAIN-CONTAINING PROTEIN"/>
    <property type="match status" value="1"/>
</dbReference>
<dbReference type="KEGG" id="api:103309546"/>
<dbReference type="GeneID" id="103309546"/>
<protein>
    <submittedName>
        <fullName evidence="1">Uncharacterized protein</fullName>
    </submittedName>
</protein>
<proteinExistence type="predicted"/>
<accession>A0A8R2F8G5</accession>
<reference evidence="1" key="2">
    <citation type="submission" date="2022-06" db="UniProtKB">
        <authorList>
            <consortium name="EnsemblMetazoa"/>
        </authorList>
    </citation>
    <scope>IDENTIFICATION</scope>
</reference>
<evidence type="ECO:0000313" key="1">
    <source>
        <dbReference type="EnsemblMetazoa" id="XP_008183417.1"/>
    </source>
</evidence>
<reference evidence="2" key="1">
    <citation type="submission" date="2010-06" db="EMBL/GenBank/DDBJ databases">
        <authorList>
            <person name="Jiang H."/>
            <person name="Abraham K."/>
            <person name="Ali S."/>
            <person name="Alsbrooks S.L."/>
            <person name="Anim B.N."/>
            <person name="Anosike U.S."/>
            <person name="Attaway T."/>
            <person name="Bandaranaike D.P."/>
            <person name="Battles P.K."/>
            <person name="Bell S.N."/>
            <person name="Bell A.V."/>
            <person name="Beltran B."/>
            <person name="Bickham C."/>
            <person name="Bustamante Y."/>
            <person name="Caleb T."/>
            <person name="Canada A."/>
            <person name="Cardenas V."/>
            <person name="Carter K."/>
            <person name="Chacko J."/>
            <person name="Chandrabose M.N."/>
            <person name="Chavez D."/>
            <person name="Chavez A."/>
            <person name="Chen L."/>
            <person name="Chu H.-S."/>
            <person name="Claassen K.J."/>
            <person name="Cockrell R."/>
            <person name="Collins M."/>
            <person name="Cooper J.A."/>
            <person name="Cree A."/>
            <person name="Curry S.M."/>
            <person name="Da Y."/>
            <person name="Dao M.D."/>
            <person name="Das B."/>
            <person name="Davila M.-L."/>
            <person name="Davy-Carroll L."/>
            <person name="Denson S."/>
            <person name="Dinh H."/>
            <person name="Ebong V.E."/>
            <person name="Edwards J.R."/>
            <person name="Egan A."/>
            <person name="El-Daye J."/>
            <person name="Escobedo L."/>
            <person name="Fernandez S."/>
            <person name="Fernando P.R."/>
            <person name="Flagg N."/>
            <person name="Forbes L.D."/>
            <person name="Fowler R.G."/>
            <person name="Fu Q."/>
            <person name="Gabisi R.A."/>
            <person name="Ganer J."/>
            <person name="Garbino Pronczuk A."/>
            <person name="Garcia R.M."/>
            <person name="Garner T."/>
            <person name="Garrett T.E."/>
            <person name="Gonzalez D.A."/>
            <person name="Hamid H."/>
            <person name="Hawkins E.S."/>
            <person name="Hirani K."/>
            <person name="Hogues M.E."/>
            <person name="Hollins B."/>
            <person name="Hsiao C.-H."/>
            <person name="Jabil R."/>
            <person name="James M.L."/>
            <person name="Jhangiani S.N."/>
            <person name="Johnson B."/>
            <person name="Johnson Q."/>
            <person name="Joshi V."/>
            <person name="Kalu J.B."/>
            <person name="Kam C."/>
            <person name="Kashfia A."/>
            <person name="Keebler J."/>
            <person name="Kisamo H."/>
            <person name="Kovar C.L."/>
            <person name="Lago L.A."/>
            <person name="Lai C.-Y."/>
            <person name="Laidlaw J."/>
            <person name="Lara F."/>
            <person name="Le T.-K."/>
            <person name="Lee S.L."/>
            <person name="Legall F.H."/>
            <person name="Lemon S.J."/>
            <person name="Lewis L.R."/>
            <person name="Li B."/>
            <person name="Liu Y."/>
            <person name="Liu Y.-S."/>
            <person name="Lopez J."/>
            <person name="Lozado R.J."/>
            <person name="Lu J."/>
            <person name="Madu R.C."/>
            <person name="Maheshwari M."/>
            <person name="Maheshwari R."/>
            <person name="Malloy K."/>
            <person name="Martinez E."/>
            <person name="Mathew T."/>
            <person name="Mercado I.C."/>
            <person name="Mercado C."/>
            <person name="Meyer B."/>
            <person name="Montgomery K."/>
            <person name="Morgan M.B."/>
            <person name="Munidasa M."/>
            <person name="Nazareth L.V."/>
            <person name="Nelson J."/>
            <person name="Ng B.M."/>
            <person name="Nguyen N.B."/>
            <person name="Nguyen P.Q."/>
            <person name="Nguyen T."/>
            <person name="Obregon M."/>
            <person name="Okwuonu G.O."/>
            <person name="Onwere C.G."/>
            <person name="Orozco G."/>
            <person name="Parra A."/>
            <person name="Patel S."/>
            <person name="Patil S."/>
            <person name="Perez A."/>
            <person name="Perez Y."/>
            <person name="Pham C."/>
            <person name="Primus E.L."/>
            <person name="Pu L.-L."/>
            <person name="Puazo M."/>
            <person name="Qin X."/>
            <person name="Quiroz J.B."/>
            <person name="Reese J."/>
            <person name="Richards S."/>
            <person name="Rives C.M."/>
            <person name="Robberts R."/>
            <person name="Ruiz S.J."/>
            <person name="Ruiz M.J."/>
            <person name="Santibanez J."/>
            <person name="Schneider B.W."/>
            <person name="Sisson I."/>
            <person name="Smith M."/>
            <person name="Sodergren E."/>
            <person name="Song X.-Z."/>
            <person name="Song B.B."/>
            <person name="Summersgill H."/>
            <person name="Thelus R."/>
            <person name="Thornton R.D."/>
            <person name="Trejos Z.Y."/>
            <person name="Usmani K."/>
            <person name="Vattathil S."/>
            <person name="Villasana D."/>
            <person name="Walker D.L."/>
            <person name="Wang S."/>
            <person name="Wang K."/>
            <person name="White C.S."/>
            <person name="Williams A.C."/>
            <person name="Williamson J."/>
            <person name="Wilson K."/>
            <person name="Woghiren I.O."/>
            <person name="Woodworth J.R."/>
            <person name="Worley K.C."/>
            <person name="Wright R.A."/>
            <person name="Wu W."/>
            <person name="Young L."/>
            <person name="Zhang L."/>
            <person name="Zhang J."/>
            <person name="Zhu Y."/>
            <person name="Muzny D.M."/>
            <person name="Weinstock G."/>
            <person name="Gibbs R.A."/>
        </authorList>
    </citation>
    <scope>NUCLEOTIDE SEQUENCE [LARGE SCALE GENOMIC DNA]</scope>
    <source>
        <strain evidence="2">LSR1</strain>
    </source>
</reference>
<sequence length="370" mass="41713">MYCNVRDICTPYQALRTVRELAIVDGATWPLAASVLLNDTFVDDVLTGANTIEDALECQSQLINLCAMAQFKLRKWASNNSQILQTVAEEECAISPSVLLDTSEQSDLRVLGLKWNPLADTFSFNATPSTTKPTKRTVLSEIARIFDPLSLLSPTTFWTKYLMQQLWTSGVSREDPIPVKISDAWLRYQSELLMIEHICIPRRLTHDNMKNVQLHAFSDSSEKGYPAAVYLRVETATVIHCQLITGKSKVTPLKKSTIPRLELCGALLAARLLHLVTTTYTDRVKIYELHAWTDSTTTLVWIQSSPHRWATFVANRTSQIQDLTAPSIWHHVPTQDNPVDCASRGLFPSELVDHPLWWTGTTFLKESLNN</sequence>
<dbReference type="AlphaFoldDB" id="A0A8R2F8G5"/>
<dbReference type="EnsemblMetazoa" id="XM_008185195.1">
    <property type="protein sequence ID" value="XP_008183417.1"/>
    <property type="gene ID" value="LOC103309546"/>
</dbReference>
<dbReference type="PANTHER" id="PTHR47331:SF4">
    <property type="entry name" value="PEPTIDASE S1 DOMAIN-CONTAINING PROTEIN"/>
    <property type="match status" value="1"/>
</dbReference>
<keyword evidence="2" id="KW-1185">Reference proteome</keyword>
<dbReference type="Proteomes" id="UP000007819">
    <property type="component" value="Chromosome A2"/>
</dbReference>
<dbReference type="RefSeq" id="XP_008183417.1">
    <property type="nucleotide sequence ID" value="XM_008185195.1"/>
</dbReference>
<evidence type="ECO:0000313" key="2">
    <source>
        <dbReference type="Proteomes" id="UP000007819"/>
    </source>
</evidence>